<dbReference type="FunFam" id="3.30.200.20:FF:000042">
    <property type="entry name" value="Aurora kinase A"/>
    <property type="match status" value="1"/>
</dbReference>
<comment type="catalytic activity">
    <reaction evidence="11">
        <text>L-seryl-[protein] + ATP = O-phospho-L-seryl-[protein] + ADP + H(+)</text>
        <dbReference type="Rhea" id="RHEA:17989"/>
        <dbReference type="Rhea" id="RHEA-COMP:9863"/>
        <dbReference type="Rhea" id="RHEA-COMP:11604"/>
        <dbReference type="ChEBI" id="CHEBI:15378"/>
        <dbReference type="ChEBI" id="CHEBI:29999"/>
        <dbReference type="ChEBI" id="CHEBI:30616"/>
        <dbReference type="ChEBI" id="CHEBI:83421"/>
        <dbReference type="ChEBI" id="CHEBI:456216"/>
        <dbReference type="EC" id="2.7.11.12"/>
    </reaction>
</comment>
<evidence type="ECO:0000256" key="4">
    <source>
        <dbReference type="ARBA" id="ARBA00022535"/>
    </source>
</evidence>
<dbReference type="PROSITE" id="PS50011">
    <property type="entry name" value="PROTEIN_KINASE_DOM"/>
    <property type="match status" value="1"/>
</dbReference>
<keyword evidence="4" id="KW-0140">cGMP</keyword>
<evidence type="ECO:0000313" key="16">
    <source>
        <dbReference type="EMBL" id="JAB63368.1"/>
    </source>
</evidence>
<dbReference type="SUPFAM" id="SSF51206">
    <property type="entry name" value="cAMP-binding domain-like"/>
    <property type="match status" value="2"/>
</dbReference>
<evidence type="ECO:0000256" key="12">
    <source>
        <dbReference type="PROSITE-ProRule" id="PRU10141"/>
    </source>
</evidence>
<dbReference type="PROSITE" id="PS51285">
    <property type="entry name" value="AGC_KINASE_CTER"/>
    <property type="match status" value="1"/>
</dbReference>
<evidence type="ECO:0000256" key="6">
    <source>
        <dbReference type="ARBA" id="ARBA00022741"/>
    </source>
</evidence>
<keyword evidence="8 12" id="KW-0067">ATP-binding</keyword>
<dbReference type="Pfam" id="PF00069">
    <property type="entry name" value="Pkinase"/>
    <property type="match status" value="1"/>
</dbReference>
<keyword evidence="6 12" id="KW-0547">Nucleotide-binding</keyword>
<feature type="domain" description="Cyclic nucleotide-binding" evidence="14">
    <location>
        <begin position="1"/>
        <end position="79"/>
    </location>
</feature>
<evidence type="ECO:0000256" key="8">
    <source>
        <dbReference type="ARBA" id="ARBA00022840"/>
    </source>
</evidence>
<keyword evidence="5" id="KW-0808">Transferase</keyword>
<dbReference type="PROSITE" id="PS50042">
    <property type="entry name" value="CNMP_BINDING_3"/>
    <property type="match status" value="2"/>
</dbReference>
<dbReference type="GO" id="GO:0030553">
    <property type="term" value="F:cGMP binding"/>
    <property type="evidence" value="ECO:0007669"/>
    <property type="project" value="UniProtKB-KW"/>
</dbReference>
<dbReference type="FunFam" id="1.10.510.10:FF:000210">
    <property type="entry name" value="Non-specific serine/threonine protein kinase"/>
    <property type="match status" value="1"/>
</dbReference>
<keyword evidence="3" id="KW-0723">Serine/threonine-protein kinase</keyword>
<dbReference type="Gene3D" id="3.30.200.20">
    <property type="entry name" value="Phosphorylase Kinase, domain 1"/>
    <property type="match status" value="1"/>
</dbReference>
<evidence type="ECO:0000259" key="15">
    <source>
        <dbReference type="PROSITE" id="PS51285"/>
    </source>
</evidence>
<dbReference type="PROSITE" id="PS00107">
    <property type="entry name" value="PROTEIN_KINASE_ATP"/>
    <property type="match status" value="1"/>
</dbReference>
<evidence type="ECO:0000256" key="5">
    <source>
        <dbReference type="ARBA" id="ARBA00022679"/>
    </source>
</evidence>
<dbReference type="PANTHER" id="PTHR24353:SF144">
    <property type="match status" value="1"/>
</dbReference>
<evidence type="ECO:0000256" key="3">
    <source>
        <dbReference type="ARBA" id="ARBA00022527"/>
    </source>
</evidence>
<dbReference type="GO" id="GO:0005524">
    <property type="term" value="F:ATP binding"/>
    <property type="evidence" value="ECO:0007669"/>
    <property type="project" value="UniProtKB-UniRule"/>
</dbReference>
<evidence type="ECO:0000259" key="13">
    <source>
        <dbReference type="PROSITE" id="PS50011"/>
    </source>
</evidence>
<evidence type="ECO:0000256" key="7">
    <source>
        <dbReference type="ARBA" id="ARBA00022777"/>
    </source>
</evidence>
<dbReference type="InterPro" id="IPR011009">
    <property type="entry name" value="Kinase-like_dom_sf"/>
</dbReference>
<dbReference type="Pfam" id="PF00027">
    <property type="entry name" value="cNMP_binding"/>
    <property type="match status" value="2"/>
</dbReference>
<feature type="binding site" evidence="12">
    <location>
        <position position="244"/>
    </location>
    <ligand>
        <name>ATP</name>
        <dbReference type="ChEBI" id="CHEBI:30616"/>
    </ligand>
</feature>
<dbReference type="CDD" id="cd00038">
    <property type="entry name" value="CAP_ED"/>
    <property type="match status" value="2"/>
</dbReference>
<dbReference type="PANTHER" id="PTHR24353">
    <property type="entry name" value="CYCLIC NUCLEOTIDE-DEPENDENT PROTEIN KINASE"/>
    <property type="match status" value="1"/>
</dbReference>
<dbReference type="SMART" id="SM00220">
    <property type="entry name" value="S_TKc"/>
    <property type="match status" value="1"/>
</dbReference>
<keyword evidence="7 16" id="KW-0418">Kinase</keyword>
<evidence type="ECO:0000259" key="14">
    <source>
        <dbReference type="PROSITE" id="PS50042"/>
    </source>
</evidence>
<feature type="domain" description="Cyclic nucleotide-binding" evidence="14">
    <location>
        <begin position="82"/>
        <end position="178"/>
    </location>
</feature>
<dbReference type="Gene3D" id="1.10.510.10">
    <property type="entry name" value="Transferase(Phosphotransferase) domain 1"/>
    <property type="match status" value="1"/>
</dbReference>
<dbReference type="SMART" id="SM00133">
    <property type="entry name" value="S_TK_X"/>
    <property type="match status" value="1"/>
</dbReference>
<feature type="domain" description="AGC-kinase C-terminal" evidence="15">
    <location>
        <begin position="478"/>
        <end position="528"/>
    </location>
</feature>
<dbReference type="InterPro" id="IPR018488">
    <property type="entry name" value="cNMP-bd_CS"/>
</dbReference>
<comment type="similarity">
    <text evidence="1">Belongs to the protein kinase superfamily. AGC Ser/Thr protein kinase family. cGMP subfamily.</text>
</comment>
<dbReference type="InterPro" id="IPR017441">
    <property type="entry name" value="Protein_kinase_ATP_BS"/>
</dbReference>
<dbReference type="InterPro" id="IPR018490">
    <property type="entry name" value="cNMP-bd_dom_sf"/>
</dbReference>
<name>V5GSZ7_ANOGL</name>
<reference evidence="16" key="1">
    <citation type="submission" date="2013-07" db="EMBL/GenBank/DDBJ databases">
        <title>Midgut Transcriptome Profiling of Anoplphora glabripennis, a Lignocellulose Degrading, Wood-Boring Cerambycid.</title>
        <authorList>
            <person name="Scully E.D."/>
            <person name="Hoover K."/>
            <person name="Carlson J.E."/>
            <person name="Tien M."/>
            <person name="Geib S.M."/>
        </authorList>
    </citation>
    <scope>NUCLEOTIDE SEQUENCE</scope>
</reference>
<dbReference type="InterPro" id="IPR000595">
    <property type="entry name" value="cNMP-bd_dom"/>
</dbReference>
<dbReference type="InterPro" id="IPR035014">
    <property type="entry name" value="STKc_cGK"/>
</dbReference>
<dbReference type="PROSITE" id="PS00888">
    <property type="entry name" value="CNMP_BINDING_1"/>
    <property type="match status" value="1"/>
</dbReference>
<dbReference type="InterPro" id="IPR000719">
    <property type="entry name" value="Prot_kinase_dom"/>
</dbReference>
<evidence type="ECO:0000256" key="10">
    <source>
        <dbReference type="ARBA" id="ARBA00047298"/>
    </source>
</evidence>
<dbReference type="InterPro" id="IPR014710">
    <property type="entry name" value="RmlC-like_jellyroll"/>
</dbReference>
<proteinExistence type="inferred from homology"/>
<sequence>MYISAKGTYQILIKNKVVNEFSDVRVFGELALLYNAKRLATIKALTPGRVWVLDRNVYQQITVGYNIKKQDEIMQFLMNNERLKVVGKEALQEVSGLLKSEFFKAGTQIVRQGDKGNKFYIISAGTVTITKDGEGVVGVYKKGDCFGELALLKEDCRQATVTADAPGVECLTLTRKQFVDHFGDIKEWEYINVRPQDSFKDGVTEHEDIDLRDLKIIKTLGVGGFGRVELVQHKKKSDLVFALKYLKKIDIVMQHQQEHVYNEKNIQMACKSPFIVRLYRTYKDNKYIYLLMESCLGGDLWSLLQKQKLRRFDEKEARFIAACVLESFDYLHSRGIIYRDLKPENLLIAANGYIKLTDFGFAKKISSRGKTFTFAGTPEYVAPEIVLNRGHDRSVDYWAFGAFIFELLTGRTPFRTDDSSHMKTYNKILSGIDNVPFPSYVNLKARHIVEKLCRPVPSERLGMQKPGIKSIKDHKWFLGFDWLKFAKCEMPSPFKPKLKSPIDTQYFDPFKKDNDIPPDELSGWDTQF</sequence>
<dbReference type="InterPro" id="IPR008271">
    <property type="entry name" value="Ser/Thr_kinase_AS"/>
</dbReference>
<dbReference type="SMART" id="SM00100">
    <property type="entry name" value="cNMP"/>
    <property type="match status" value="1"/>
</dbReference>
<dbReference type="EMBL" id="GALX01005098">
    <property type="protein sequence ID" value="JAB63368.1"/>
    <property type="molecule type" value="Transcribed_RNA"/>
</dbReference>
<dbReference type="PRINTS" id="PR00103">
    <property type="entry name" value="CAMPKINASE"/>
</dbReference>
<dbReference type="PROSITE" id="PS00889">
    <property type="entry name" value="CNMP_BINDING_2"/>
    <property type="match status" value="1"/>
</dbReference>
<dbReference type="EC" id="2.7.11.12" evidence="2"/>
<feature type="domain" description="Protein kinase" evidence="13">
    <location>
        <begin position="214"/>
        <end position="477"/>
    </location>
</feature>
<gene>
    <name evidence="16" type="primary">KGP1</name>
</gene>
<dbReference type="CDD" id="cd05572">
    <property type="entry name" value="STKc_cGK"/>
    <property type="match status" value="1"/>
</dbReference>
<protein>
    <recommendedName>
        <fullName evidence="2">cGMP-dependent protein kinase</fullName>
        <ecNumber evidence="2">2.7.11.12</ecNumber>
    </recommendedName>
</protein>
<dbReference type="SUPFAM" id="SSF56112">
    <property type="entry name" value="Protein kinase-like (PK-like)"/>
    <property type="match status" value="1"/>
</dbReference>
<comment type="catalytic activity">
    <reaction evidence="10">
        <text>L-threonyl-[protein] + ATP = O-phospho-L-threonyl-[protein] + ADP + H(+)</text>
        <dbReference type="Rhea" id="RHEA:46608"/>
        <dbReference type="Rhea" id="RHEA-COMP:11060"/>
        <dbReference type="Rhea" id="RHEA-COMP:11605"/>
        <dbReference type="ChEBI" id="CHEBI:15378"/>
        <dbReference type="ChEBI" id="CHEBI:30013"/>
        <dbReference type="ChEBI" id="CHEBI:30616"/>
        <dbReference type="ChEBI" id="CHEBI:61977"/>
        <dbReference type="ChEBI" id="CHEBI:456216"/>
        <dbReference type="EC" id="2.7.11.12"/>
    </reaction>
</comment>
<dbReference type="GO" id="GO:0004692">
    <property type="term" value="F:cGMP-dependent protein kinase activity"/>
    <property type="evidence" value="ECO:0007669"/>
    <property type="project" value="UniProtKB-EC"/>
</dbReference>
<dbReference type="PROSITE" id="PS00108">
    <property type="entry name" value="PROTEIN_KINASE_ST"/>
    <property type="match status" value="1"/>
</dbReference>
<organism evidence="16">
    <name type="scientific">Anoplophora glabripennis</name>
    <name type="common">Asian longhorn beetle</name>
    <name type="synonym">Anoplophora nobilis</name>
    <dbReference type="NCBI Taxonomy" id="217634"/>
    <lineage>
        <taxon>Eukaryota</taxon>
        <taxon>Metazoa</taxon>
        <taxon>Ecdysozoa</taxon>
        <taxon>Arthropoda</taxon>
        <taxon>Hexapoda</taxon>
        <taxon>Insecta</taxon>
        <taxon>Pterygota</taxon>
        <taxon>Neoptera</taxon>
        <taxon>Endopterygota</taxon>
        <taxon>Coleoptera</taxon>
        <taxon>Polyphaga</taxon>
        <taxon>Cucujiformia</taxon>
        <taxon>Chrysomeloidea</taxon>
        <taxon>Cerambycidae</taxon>
        <taxon>Lamiinae</taxon>
        <taxon>Lamiini</taxon>
        <taxon>Anoplophora</taxon>
    </lineage>
</organism>
<dbReference type="OrthoDB" id="6723712at2759"/>
<evidence type="ECO:0000256" key="1">
    <source>
        <dbReference type="ARBA" id="ARBA00006352"/>
    </source>
</evidence>
<dbReference type="AlphaFoldDB" id="V5GSZ7"/>
<keyword evidence="9" id="KW-0142">cGMP-binding</keyword>
<evidence type="ECO:0000256" key="9">
    <source>
        <dbReference type="ARBA" id="ARBA00022992"/>
    </source>
</evidence>
<accession>V5GSZ7</accession>
<dbReference type="InterPro" id="IPR000961">
    <property type="entry name" value="AGC-kinase_C"/>
</dbReference>
<evidence type="ECO:0000256" key="2">
    <source>
        <dbReference type="ARBA" id="ARBA00012428"/>
    </source>
</evidence>
<evidence type="ECO:0000256" key="11">
    <source>
        <dbReference type="ARBA" id="ARBA00047462"/>
    </source>
</evidence>
<dbReference type="Gene3D" id="2.60.120.10">
    <property type="entry name" value="Jelly Rolls"/>
    <property type="match status" value="2"/>
</dbReference>